<proteinExistence type="predicted"/>
<name>D5BVJ5_NITHN</name>
<dbReference type="KEGG" id="nhl:Nhal_0435"/>
<organism evidence="1 2">
    <name type="scientific">Nitrosococcus halophilus (strain Nc4)</name>
    <dbReference type="NCBI Taxonomy" id="472759"/>
    <lineage>
        <taxon>Bacteria</taxon>
        <taxon>Pseudomonadati</taxon>
        <taxon>Pseudomonadota</taxon>
        <taxon>Gammaproteobacteria</taxon>
        <taxon>Chromatiales</taxon>
        <taxon>Chromatiaceae</taxon>
        <taxon>Nitrosococcus</taxon>
    </lineage>
</organism>
<dbReference type="HOGENOM" id="CLU_3390455_0_0_6"/>
<reference evidence="2" key="1">
    <citation type="submission" date="2010-04" db="EMBL/GenBank/DDBJ databases">
        <title>Complete genome sequence of Nitrosococcus halophilus Nc4, a salt-adapted, aerobic obligate ammonia-oxidizing sulfur purple bacterium.</title>
        <authorList>
            <consortium name="US DOE Joint Genome Institute"/>
            <person name="Campbell M.A."/>
            <person name="Malfatti S.A."/>
            <person name="Chain P.S.G."/>
            <person name="Heidelberg J.F."/>
            <person name="Ward B.B."/>
            <person name="Klotz M.G."/>
        </authorList>
    </citation>
    <scope>NUCLEOTIDE SEQUENCE [LARGE SCALE GENOMIC DNA]</scope>
    <source>
        <strain evidence="2">Nc4</strain>
    </source>
</reference>
<gene>
    <name evidence="1" type="ordered locus">Nhal_0435</name>
</gene>
<dbReference type="Proteomes" id="UP000001844">
    <property type="component" value="Chromosome"/>
</dbReference>
<protein>
    <submittedName>
        <fullName evidence="1">Uncharacterized protein</fullName>
    </submittedName>
</protein>
<sequence>MFMALEYEWGIIGAWFQGGEHYCLTVHKRRQA</sequence>
<accession>D5BVJ5</accession>
<keyword evidence="2" id="KW-1185">Reference proteome</keyword>
<evidence type="ECO:0000313" key="2">
    <source>
        <dbReference type="Proteomes" id="UP000001844"/>
    </source>
</evidence>
<evidence type="ECO:0000313" key="1">
    <source>
        <dbReference type="EMBL" id="ADE13623.1"/>
    </source>
</evidence>
<dbReference type="AlphaFoldDB" id="D5BVJ5"/>
<dbReference type="EMBL" id="CP001798">
    <property type="protein sequence ID" value="ADE13623.1"/>
    <property type="molecule type" value="Genomic_DNA"/>
</dbReference>